<gene>
    <name evidence="1" type="ORF">FOF46_24470</name>
</gene>
<dbReference type="OrthoDB" id="1162623at2"/>
<evidence type="ECO:0000313" key="2">
    <source>
        <dbReference type="Proteomes" id="UP000318833"/>
    </source>
</evidence>
<dbReference type="EMBL" id="VLNR01000068">
    <property type="protein sequence ID" value="TSE04984.1"/>
    <property type="molecule type" value="Genomic_DNA"/>
</dbReference>
<comment type="caution">
    <text evidence="1">The sequence shown here is derived from an EMBL/GenBank/DDBJ whole genome shotgun (WGS) entry which is preliminary data.</text>
</comment>
<protein>
    <submittedName>
        <fullName evidence="1">Uncharacterized protein</fullName>
    </submittedName>
</protein>
<reference evidence="1 2" key="1">
    <citation type="submission" date="2019-07" db="EMBL/GenBank/DDBJ databases">
        <title>The draft genome sequence of Aquimarina algiphila M91.</title>
        <authorList>
            <person name="Meng X."/>
        </authorList>
    </citation>
    <scope>NUCLEOTIDE SEQUENCE [LARGE SCALE GENOMIC DNA]</scope>
    <source>
        <strain evidence="1 2">M91</strain>
    </source>
</reference>
<keyword evidence="2" id="KW-1185">Reference proteome</keyword>
<dbReference type="Proteomes" id="UP000318833">
    <property type="component" value="Unassembled WGS sequence"/>
</dbReference>
<dbReference type="AlphaFoldDB" id="A0A554VDM2"/>
<accession>A0A554VDM2</accession>
<name>A0A554VDM2_9FLAO</name>
<proteinExistence type="predicted"/>
<dbReference type="RefSeq" id="WP_109437666.1">
    <property type="nucleotide sequence ID" value="NZ_CANLVC010000006.1"/>
</dbReference>
<organism evidence="1 2">
    <name type="scientific">Aquimarina algiphila</name>
    <dbReference type="NCBI Taxonomy" id="2047982"/>
    <lineage>
        <taxon>Bacteria</taxon>
        <taxon>Pseudomonadati</taxon>
        <taxon>Bacteroidota</taxon>
        <taxon>Flavobacteriia</taxon>
        <taxon>Flavobacteriales</taxon>
        <taxon>Flavobacteriaceae</taxon>
        <taxon>Aquimarina</taxon>
    </lineage>
</organism>
<sequence length="121" mass="14327">MKRILFIVFLCITINNYAQSISKTNIIYERKDQIVLNNGKQYQILVDKPFYQVTDTNIQKYKQVVNDLLRLNRVLILRNNDEYVELVEWVKEDIKLYQSKELVDANLKENIISDSLASPED</sequence>
<evidence type="ECO:0000313" key="1">
    <source>
        <dbReference type="EMBL" id="TSE04984.1"/>
    </source>
</evidence>